<protein>
    <submittedName>
        <fullName evidence="2">Uncharacterized protein</fullName>
    </submittedName>
</protein>
<evidence type="ECO:0000313" key="2">
    <source>
        <dbReference type="EMBL" id="GBP49046.1"/>
    </source>
</evidence>
<name>A0A4C1WCC0_EUMVA</name>
<accession>A0A4C1WCC0</accession>
<evidence type="ECO:0000313" key="3">
    <source>
        <dbReference type="Proteomes" id="UP000299102"/>
    </source>
</evidence>
<dbReference type="Proteomes" id="UP000299102">
    <property type="component" value="Unassembled WGS sequence"/>
</dbReference>
<evidence type="ECO:0000256" key="1">
    <source>
        <dbReference type="SAM" id="MobiDB-lite"/>
    </source>
</evidence>
<sequence length="169" mass="19084">MHIKLSLACRNGDGGRWQPSTCTRHACKSFRTETLNPIQKKLLDDVLLEYGDTKMRSAPDLMGQRLKNSAPRHPRPVGTTTLGLVSKTKIHSGAEPRDLRQRGDGPSRRRNELEYGPAAGRRPAPRGARRCLSKILLFAYHFCVRSSGCRRCPEQRAATKTLEYTQIWD</sequence>
<reference evidence="2 3" key="1">
    <citation type="journal article" date="2019" name="Commun. Biol.">
        <title>The bagworm genome reveals a unique fibroin gene that provides high tensile strength.</title>
        <authorList>
            <person name="Kono N."/>
            <person name="Nakamura H."/>
            <person name="Ohtoshi R."/>
            <person name="Tomita M."/>
            <person name="Numata K."/>
            <person name="Arakawa K."/>
        </authorList>
    </citation>
    <scope>NUCLEOTIDE SEQUENCE [LARGE SCALE GENOMIC DNA]</scope>
</reference>
<feature type="region of interest" description="Disordered" evidence="1">
    <location>
        <begin position="64"/>
        <end position="125"/>
    </location>
</feature>
<proteinExistence type="predicted"/>
<dbReference type="AlphaFoldDB" id="A0A4C1WCC0"/>
<comment type="caution">
    <text evidence="2">The sequence shown here is derived from an EMBL/GenBank/DDBJ whole genome shotgun (WGS) entry which is preliminary data.</text>
</comment>
<keyword evidence="3" id="KW-1185">Reference proteome</keyword>
<organism evidence="2 3">
    <name type="scientific">Eumeta variegata</name>
    <name type="common">Bagworm moth</name>
    <name type="synonym">Eumeta japonica</name>
    <dbReference type="NCBI Taxonomy" id="151549"/>
    <lineage>
        <taxon>Eukaryota</taxon>
        <taxon>Metazoa</taxon>
        <taxon>Ecdysozoa</taxon>
        <taxon>Arthropoda</taxon>
        <taxon>Hexapoda</taxon>
        <taxon>Insecta</taxon>
        <taxon>Pterygota</taxon>
        <taxon>Neoptera</taxon>
        <taxon>Endopterygota</taxon>
        <taxon>Lepidoptera</taxon>
        <taxon>Glossata</taxon>
        <taxon>Ditrysia</taxon>
        <taxon>Tineoidea</taxon>
        <taxon>Psychidae</taxon>
        <taxon>Oiketicinae</taxon>
        <taxon>Eumeta</taxon>
    </lineage>
</organism>
<gene>
    <name evidence="2" type="ORF">EVAR_81606_1</name>
</gene>
<dbReference type="EMBL" id="BGZK01000536">
    <property type="protein sequence ID" value="GBP49046.1"/>
    <property type="molecule type" value="Genomic_DNA"/>
</dbReference>
<feature type="compositionally biased region" description="Basic and acidic residues" evidence="1">
    <location>
        <begin position="92"/>
        <end position="113"/>
    </location>
</feature>